<protein>
    <submittedName>
        <fullName evidence="1">GMC oxidoreductase</fullName>
    </submittedName>
</protein>
<sequence length="606" mass="64973">MGASHSFLSDLSQFATPVSGDREAKGREYDYVIAGGGTAGCVLASRLSEDPNVTVLLIEAGGSHEKELFTRLPLGWPQAVKTHLDWQFQSVPQSRSANRQFAVPRGKVLGGTSSINALIYQRCSPEDFEEWVRLGAAGWGYEDILPYFDKSEGFVPNPKYPGMKPEYHGTSGPWKTGVPDEESPVQKALVEACEELGVKAIGDFNSPEGNLGASTFTSTADGKGSRSSVANSYLTPSVRNRPNLTIAIHTVIEKILFSDASGTPQAVGLQVSKSQDAPKFRVMARKEVLVCAGAVGTPHLLLVSGLGPKEQLDKLGVKVVKDISQVGEKYYDHVAGGAVTARAKPGWTYDYLSNPLSGLFALAKWYLTGKGPMTAMAAPGAAFIRTDDKNIRFDSKLGGELPVRDLAAGPKGPDIEVLWFPLITGDLSGPPPRGLNGITIGAMAIKPETGGTVTLKTGSIYDKPLVDPNVYESENDWRVVALGMRFILRLVRTERMKGILDLKPHATDQSNIFWPGDADPDQITDDEIKSYIRNNSLPIFHPTSSARMGATQETGVVDPSLKVFGVKGLRVVDASVFPSQVSGHPAAVVVAVAEKAADLIKAETDI</sequence>
<evidence type="ECO:0000313" key="1">
    <source>
        <dbReference type="EMBL" id="KAI0045893.1"/>
    </source>
</evidence>
<dbReference type="Proteomes" id="UP000814033">
    <property type="component" value="Unassembled WGS sequence"/>
</dbReference>
<organism evidence="1 2">
    <name type="scientific">Auriscalpium vulgare</name>
    <dbReference type="NCBI Taxonomy" id="40419"/>
    <lineage>
        <taxon>Eukaryota</taxon>
        <taxon>Fungi</taxon>
        <taxon>Dikarya</taxon>
        <taxon>Basidiomycota</taxon>
        <taxon>Agaricomycotina</taxon>
        <taxon>Agaricomycetes</taxon>
        <taxon>Russulales</taxon>
        <taxon>Auriscalpiaceae</taxon>
        <taxon>Auriscalpium</taxon>
    </lineage>
</organism>
<reference evidence="1" key="1">
    <citation type="submission" date="2021-02" db="EMBL/GenBank/DDBJ databases">
        <authorList>
            <consortium name="DOE Joint Genome Institute"/>
            <person name="Ahrendt S."/>
            <person name="Looney B.P."/>
            <person name="Miyauchi S."/>
            <person name="Morin E."/>
            <person name="Drula E."/>
            <person name="Courty P.E."/>
            <person name="Chicoki N."/>
            <person name="Fauchery L."/>
            <person name="Kohler A."/>
            <person name="Kuo A."/>
            <person name="Labutti K."/>
            <person name="Pangilinan J."/>
            <person name="Lipzen A."/>
            <person name="Riley R."/>
            <person name="Andreopoulos W."/>
            <person name="He G."/>
            <person name="Johnson J."/>
            <person name="Barry K.W."/>
            <person name="Grigoriev I.V."/>
            <person name="Nagy L."/>
            <person name="Hibbett D."/>
            <person name="Henrissat B."/>
            <person name="Matheny P.B."/>
            <person name="Labbe J."/>
            <person name="Martin F."/>
        </authorList>
    </citation>
    <scope>NUCLEOTIDE SEQUENCE</scope>
    <source>
        <strain evidence="1">FP105234-sp</strain>
    </source>
</reference>
<evidence type="ECO:0000313" key="2">
    <source>
        <dbReference type="Proteomes" id="UP000814033"/>
    </source>
</evidence>
<dbReference type="EMBL" id="MU275939">
    <property type="protein sequence ID" value="KAI0045893.1"/>
    <property type="molecule type" value="Genomic_DNA"/>
</dbReference>
<keyword evidence="2" id="KW-1185">Reference proteome</keyword>
<gene>
    <name evidence="1" type="ORF">FA95DRAFT_1560669</name>
</gene>
<reference evidence="1" key="2">
    <citation type="journal article" date="2022" name="New Phytol.">
        <title>Evolutionary transition to the ectomycorrhizal habit in the genomes of a hyperdiverse lineage of mushroom-forming fungi.</title>
        <authorList>
            <person name="Looney B."/>
            <person name="Miyauchi S."/>
            <person name="Morin E."/>
            <person name="Drula E."/>
            <person name="Courty P.E."/>
            <person name="Kohler A."/>
            <person name="Kuo A."/>
            <person name="LaButti K."/>
            <person name="Pangilinan J."/>
            <person name="Lipzen A."/>
            <person name="Riley R."/>
            <person name="Andreopoulos W."/>
            <person name="He G."/>
            <person name="Johnson J."/>
            <person name="Nolan M."/>
            <person name="Tritt A."/>
            <person name="Barry K.W."/>
            <person name="Grigoriev I.V."/>
            <person name="Nagy L.G."/>
            <person name="Hibbett D."/>
            <person name="Henrissat B."/>
            <person name="Matheny P.B."/>
            <person name="Labbe J."/>
            <person name="Martin F.M."/>
        </authorList>
    </citation>
    <scope>NUCLEOTIDE SEQUENCE</scope>
    <source>
        <strain evidence="1">FP105234-sp</strain>
    </source>
</reference>
<proteinExistence type="predicted"/>
<name>A0ACB8RQW1_9AGAM</name>
<comment type="caution">
    <text evidence="1">The sequence shown here is derived from an EMBL/GenBank/DDBJ whole genome shotgun (WGS) entry which is preliminary data.</text>
</comment>
<accession>A0ACB8RQW1</accession>